<evidence type="ECO:0000256" key="2">
    <source>
        <dbReference type="ARBA" id="ARBA00009533"/>
    </source>
</evidence>
<dbReference type="NCBIfam" id="TIGR01788">
    <property type="entry name" value="Glu-decarb-GAD"/>
    <property type="match status" value="1"/>
</dbReference>
<dbReference type="InterPro" id="IPR015421">
    <property type="entry name" value="PyrdxlP-dep_Trfase_major"/>
</dbReference>
<evidence type="ECO:0000256" key="5">
    <source>
        <dbReference type="ARBA" id="ARBA00023239"/>
    </source>
</evidence>
<dbReference type="Gene3D" id="3.90.1150.160">
    <property type="match status" value="1"/>
</dbReference>
<keyword evidence="11" id="KW-1185">Reference proteome</keyword>
<keyword evidence="4 7" id="KW-0663">Pyridoxal phosphate</keyword>
<dbReference type="InterPro" id="IPR002129">
    <property type="entry name" value="PyrdxlP-dep_de-COase"/>
</dbReference>
<dbReference type="AlphaFoldDB" id="A0A1D2VB74"/>
<dbReference type="PANTHER" id="PTHR43321">
    <property type="entry name" value="GLUTAMATE DECARBOXYLASE"/>
    <property type="match status" value="1"/>
</dbReference>
<keyword evidence="5 8" id="KW-0456">Lyase</keyword>
<dbReference type="Gene3D" id="4.10.280.50">
    <property type="match status" value="1"/>
</dbReference>
<sequence length="553" mass="62563">MSLEAHVDPELLVKKLIMENNIKKNQKISAQFHQAYSVKNLKLVNSLENPTSFTASKTEMPEKGLHPKITYQLIHDDLDLDGNPTLNLASFVNTYVPDEAKKLIKENITKNFADNDEYPISMDIHKRCISILSSLWHAPDSLESAVIGSATTGSSEAIMLGGLALKKRWQKQMKAAGKSTVNPNILMGANAQVALEKFARYFDVEARIIPVSSESEHLMDISKIEQNVDENTIGIFVILGSTYTGGYENVYEISRILDRIELERGINVPIHVDGASGAMISPFVYPNLIWDFKIPRVYSINTSGHKFGLTSAGLGWIVWRAKEYLPKELIFQLRYLGGLEESFTLNFSRTGYQVIHQYFNFLCYGKEGYKKIFNNCLSNARLLSKFLEESGYFECVSSIHRPRGICHLIDHGDKSVDDNLTLDDDNEKFNPGLPVVAFKFSKQFEEKYPEIPQSMVSTLLRNRGFIVPNYPLPKNEQSTEVLRIVVRYNLNLELLDKLMSDIIQITEVLIKSAEIVKKSTRESGNNNTELIYDMLLSVSSGGFHDKMRVKPKL</sequence>
<protein>
    <recommendedName>
        <fullName evidence="3 9">Glutamate decarboxylase</fullName>
        <ecNumber evidence="3 9">4.1.1.15</ecNumber>
    </recommendedName>
</protein>
<evidence type="ECO:0000256" key="9">
    <source>
        <dbReference type="RuleBase" id="RU361171"/>
    </source>
</evidence>
<dbReference type="STRING" id="1344418.A0A1D2VB74"/>
<dbReference type="InParanoid" id="A0A1D2VB74"/>
<comment type="similarity">
    <text evidence="2 8">Belongs to the group II decarboxylase family.</text>
</comment>
<accession>A0A1D2VB74</accession>
<comment type="catalytic activity">
    <reaction evidence="6 9">
        <text>L-glutamate + H(+) = 4-aminobutanoate + CO2</text>
        <dbReference type="Rhea" id="RHEA:17785"/>
        <dbReference type="ChEBI" id="CHEBI:15378"/>
        <dbReference type="ChEBI" id="CHEBI:16526"/>
        <dbReference type="ChEBI" id="CHEBI:29985"/>
        <dbReference type="ChEBI" id="CHEBI:59888"/>
        <dbReference type="EC" id="4.1.1.15"/>
    </reaction>
</comment>
<evidence type="ECO:0000313" key="11">
    <source>
        <dbReference type="Proteomes" id="UP000095038"/>
    </source>
</evidence>
<dbReference type="GO" id="GO:0005829">
    <property type="term" value="C:cytosol"/>
    <property type="evidence" value="ECO:0007669"/>
    <property type="project" value="TreeGrafter"/>
</dbReference>
<dbReference type="FunCoup" id="A0A1D2VB74">
    <property type="interactions" value="315"/>
</dbReference>
<dbReference type="RefSeq" id="XP_020045004.1">
    <property type="nucleotide sequence ID" value="XM_020190891.1"/>
</dbReference>
<dbReference type="GO" id="GO:0006538">
    <property type="term" value="P:L-glutamate catabolic process"/>
    <property type="evidence" value="ECO:0007669"/>
    <property type="project" value="TreeGrafter"/>
</dbReference>
<organism evidence="10 11">
    <name type="scientific">Ascoidea rubescens DSM 1968</name>
    <dbReference type="NCBI Taxonomy" id="1344418"/>
    <lineage>
        <taxon>Eukaryota</taxon>
        <taxon>Fungi</taxon>
        <taxon>Dikarya</taxon>
        <taxon>Ascomycota</taxon>
        <taxon>Saccharomycotina</taxon>
        <taxon>Saccharomycetes</taxon>
        <taxon>Ascoideaceae</taxon>
        <taxon>Ascoidea</taxon>
    </lineage>
</organism>
<dbReference type="GO" id="GO:0004351">
    <property type="term" value="F:glutamate decarboxylase activity"/>
    <property type="evidence" value="ECO:0007669"/>
    <property type="project" value="UniProtKB-EC"/>
</dbReference>
<dbReference type="PANTHER" id="PTHR43321:SF3">
    <property type="entry name" value="GLUTAMATE DECARBOXYLASE"/>
    <property type="match status" value="1"/>
</dbReference>
<evidence type="ECO:0000256" key="6">
    <source>
        <dbReference type="ARBA" id="ARBA00048868"/>
    </source>
</evidence>
<evidence type="ECO:0000256" key="1">
    <source>
        <dbReference type="ARBA" id="ARBA00001933"/>
    </source>
</evidence>
<dbReference type="SUPFAM" id="SSF53383">
    <property type="entry name" value="PLP-dependent transferases"/>
    <property type="match status" value="1"/>
</dbReference>
<dbReference type="Proteomes" id="UP000095038">
    <property type="component" value="Unassembled WGS sequence"/>
</dbReference>
<dbReference type="Pfam" id="PF00282">
    <property type="entry name" value="Pyridoxal_deC"/>
    <property type="match status" value="1"/>
</dbReference>
<evidence type="ECO:0000313" key="10">
    <source>
        <dbReference type="EMBL" id="ODV58697.1"/>
    </source>
</evidence>
<dbReference type="EC" id="4.1.1.15" evidence="3 9"/>
<evidence type="ECO:0000256" key="3">
    <source>
        <dbReference type="ARBA" id="ARBA00012421"/>
    </source>
</evidence>
<dbReference type="FunFam" id="3.40.640.10:FF:000017">
    <property type="entry name" value="Glutamate decarboxylase"/>
    <property type="match status" value="1"/>
</dbReference>
<dbReference type="EMBL" id="KV454490">
    <property type="protein sequence ID" value="ODV58697.1"/>
    <property type="molecule type" value="Genomic_DNA"/>
</dbReference>
<dbReference type="GO" id="GO:0030170">
    <property type="term" value="F:pyridoxal phosphate binding"/>
    <property type="evidence" value="ECO:0007669"/>
    <property type="project" value="InterPro"/>
</dbReference>
<evidence type="ECO:0000256" key="7">
    <source>
        <dbReference type="PIRSR" id="PIRSR602129-50"/>
    </source>
</evidence>
<evidence type="ECO:0000256" key="8">
    <source>
        <dbReference type="RuleBase" id="RU000382"/>
    </source>
</evidence>
<reference evidence="11" key="1">
    <citation type="submission" date="2016-05" db="EMBL/GenBank/DDBJ databases">
        <title>Comparative genomics of biotechnologically important yeasts.</title>
        <authorList>
            <consortium name="DOE Joint Genome Institute"/>
            <person name="Riley R."/>
            <person name="Haridas S."/>
            <person name="Wolfe K.H."/>
            <person name="Lopes M.R."/>
            <person name="Hittinger C.T."/>
            <person name="Goker M."/>
            <person name="Salamov A."/>
            <person name="Wisecaver J."/>
            <person name="Long T.M."/>
            <person name="Aerts A.L."/>
            <person name="Barry K."/>
            <person name="Choi C."/>
            <person name="Clum A."/>
            <person name="Coughlan A.Y."/>
            <person name="Deshpande S."/>
            <person name="Douglass A.P."/>
            <person name="Hanson S.J."/>
            <person name="Klenk H.-P."/>
            <person name="Labutti K."/>
            <person name="Lapidus A."/>
            <person name="Lindquist E."/>
            <person name="Lipzen A."/>
            <person name="Meier-Kolthoff J.P."/>
            <person name="Ohm R.A."/>
            <person name="Otillar R.P."/>
            <person name="Pangilinan J."/>
            <person name="Peng Y."/>
            <person name="Rokas A."/>
            <person name="Rosa C.A."/>
            <person name="Scheuner C."/>
            <person name="Sibirny A.A."/>
            <person name="Slot J.C."/>
            <person name="Stielow J.B."/>
            <person name="Sun H."/>
            <person name="Kurtzman C.P."/>
            <person name="Blackwell M."/>
            <person name="Grigoriev I.V."/>
            <person name="Jeffries T.W."/>
        </authorList>
    </citation>
    <scope>NUCLEOTIDE SEQUENCE [LARGE SCALE GENOMIC DNA]</scope>
    <source>
        <strain evidence="11">DSM 1968</strain>
    </source>
</reference>
<proteinExistence type="inferred from homology"/>
<dbReference type="OrthoDB" id="5152799at2759"/>
<feature type="modified residue" description="N6-(pyridoxal phosphate)lysine" evidence="7">
    <location>
        <position position="306"/>
    </location>
</feature>
<name>A0A1D2VB74_9ASCO</name>
<evidence type="ECO:0000256" key="4">
    <source>
        <dbReference type="ARBA" id="ARBA00022898"/>
    </source>
</evidence>
<dbReference type="GeneID" id="30964527"/>
<dbReference type="Gene3D" id="3.40.640.10">
    <property type="entry name" value="Type I PLP-dependent aspartate aminotransferase-like (Major domain)"/>
    <property type="match status" value="1"/>
</dbReference>
<dbReference type="InterPro" id="IPR010107">
    <property type="entry name" value="Glutamate_decarboxylase"/>
</dbReference>
<dbReference type="InterPro" id="IPR015424">
    <property type="entry name" value="PyrdxlP-dep_Trfase"/>
</dbReference>
<keyword evidence="9" id="KW-0210">Decarboxylase</keyword>
<gene>
    <name evidence="10" type="ORF">ASCRUDRAFT_38888</name>
</gene>
<comment type="cofactor">
    <cofactor evidence="1 7 8">
        <name>pyridoxal 5'-phosphate</name>
        <dbReference type="ChEBI" id="CHEBI:597326"/>
    </cofactor>
</comment>